<dbReference type="NCBIfam" id="TIGR00557">
    <property type="entry name" value="pdxA"/>
    <property type="match status" value="1"/>
</dbReference>
<dbReference type="OrthoDB" id="5289496at2"/>
<dbReference type="GO" id="GO:0051287">
    <property type="term" value="F:NAD binding"/>
    <property type="evidence" value="ECO:0007669"/>
    <property type="project" value="InterPro"/>
</dbReference>
<sequence length="329" mass="36429">MLLVTLGDPYSINIEALGELLPRIPDKVPVVLVGSFSQWEYQCQQFQISLAVKMIQSWSDLTDKGIHFLNVGPELPRVNPRELTDQQRGGVAVAALESLRSFPKMQNTAVLTCPIDKYACQQAGFRFPGQTEFFEDLAGERGVMILAGPSLRVALVTNHLALRDVAPHINESLIVKKFELFSKTLSRIFKIKSPRIAVVGLNPHCGDQGMFGDEDYRVIAPAVSRLESHSEYEPTGPIPADTAFFHGYQGRFDGILAMYHDQGLGPLKTVHFFDAVNITGGLDFLRVSPDHGPAADKFGQGTANWESFSAALTHCLRYLGYEPSTHRRD</sequence>
<evidence type="ECO:0000256" key="1">
    <source>
        <dbReference type="ARBA" id="ARBA00022723"/>
    </source>
</evidence>
<dbReference type="SUPFAM" id="SSF53659">
    <property type="entry name" value="Isocitrate/Isopropylmalate dehydrogenase-like"/>
    <property type="match status" value="1"/>
</dbReference>
<protein>
    <submittedName>
        <fullName evidence="4">4-hydroxythreonine-4-phosphate dehydrogenase</fullName>
    </submittedName>
</protein>
<keyword evidence="5" id="KW-1185">Reference proteome</keyword>
<dbReference type="AlphaFoldDB" id="A0A1Y6BW86"/>
<dbReference type="Proteomes" id="UP000192907">
    <property type="component" value="Unassembled WGS sequence"/>
</dbReference>
<evidence type="ECO:0000313" key="5">
    <source>
        <dbReference type="Proteomes" id="UP000192907"/>
    </source>
</evidence>
<dbReference type="GO" id="GO:0046872">
    <property type="term" value="F:metal ion binding"/>
    <property type="evidence" value="ECO:0007669"/>
    <property type="project" value="UniProtKB-KW"/>
</dbReference>
<name>A0A1Y6BW86_9BACT</name>
<proteinExistence type="predicted"/>
<organism evidence="4 5">
    <name type="scientific">Pseudobacteriovorax antillogorgiicola</name>
    <dbReference type="NCBI Taxonomy" id="1513793"/>
    <lineage>
        <taxon>Bacteria</taxon>
        <taxon>Pseudomonadati</taxon>
        <taxon>Bdellovibrionota</taxon>
        <taxon>Oligoflexia</taxon>
        <taxon>Oligoflexales</taxon>
        <taxon>Pseudobacteriovoracaceae</taxon>
        <taxon>Pseudobacteriovorax</taxon>
    </lineage>
</organism>
<keyword evidence="2" id="KW-0560">Oxidoreductase</keyword>
<evidence type="ECO:0000256" key="2">
    <source>
        <dbReference type="ARBA" id="ARBA00023002"/>
    </source>
</evidence>
<keyword evidence="1" id="KW-0479">Metal-binding</keyword>
<dbReference type="EMBL" id="FWZT01000007">
    <property type="protein sequence ID" value="SMF21524.1"/>
    <property type="molecule type" value="Genomic_DNA"/>
</dbReference>
<dbReference type="PANTHER" id="PTHR30004">
    <property type="entry name" value="4-HYDROXYTHREONINE-4-PHOSPHATE DEHYDROGENASE"/>
    <property type="match status" value="1"/>
</dbReference>
<dbReference type="InterPro" id="IPR005255">
    <property type="entry name" value="PdxA_fam"/>
</dbReference>
<evidence type="ECO:0000313" key="4">
    <source>
        <dbReference type="EMBL" id="SMF21524.1"/>
    </source>
</evidence>
<evidence type="ECO:0000256" key="3">
    <source>
        <dbReference type="ARBA" id="ARBA00023027"/>
    </source>
</evidence>
<reference evidence="5" key="1">
    <citation type="submission" date="2017-04" db="EMBL/GenBank/DDBJ databases">
        <authorList>
            <person name="Varghese N."/>
            <person name="Submissions S."/>
        </authorList>
    </citation>
    <scope>NUCLEOTIDE SEQUENCE [LARGE SCALE GENOMIC DNA]</scope>
    <source>
        <strain evidence="5">RKEM611</strain>
    </source>
</reference>
<gene>
    <name evidence="4" type="ORF">SAMN06296036_107109</name>
</gene>
<dbReference type="PANTHER" id="PTHR30004:SF6">
    <property type="entry name" value="D-THREONATE 4-PHOSPHATE DEHYDROGENASE"/>
    <property type="match status" value="1"/>
</dbReference>
<dbReference type="GO" id="GO:0016491">
    <property type="term" value="F:oxidoreductase activity"/>
    <property type="evidence" value="ECO:0007669"/>
    <property type="project" value="UniProtKB-KW"/>
</dbReference>
<dbReference type="RefSeq" id="WP_132318459.1">
    <property type="nucleotide sequence ID" value="NZ_FWZT01000007.1"/>
</dbReference>
<dbReference type="STRING" id="1513793.SAMN06296036_107109"/>
<accession>A0A1Y6BW86</accession>
<keyword evidence="3" id="KW-0520">NAD</keyword>
<dbReference type="Gene3D" id="3.40.718.10">
    <property type="entry name" value="Isopropylmalate Dehydrogenase"/>
    <property type="match status" value="1"/>
</dbReference>
<dbReference type="Pfam" id="PF04166">
    <property type="entry name" value="PdxA"/>
    <property type="match status" value="1"/>
</dbReference>